<feature type="coiled-coil region" evidence="1">
    <location>
        <begin position="88"/>
        <end position="122"/>
    </location>
</feature>
<dbReference type="EMBL" id="JAOTGU010000010">
    <property type="protein sequence ID" value="MDB6262399.1"/>
    <property type="molecule type" value="Genomic_DNA"/>
</dbReference>
<sequence>MSPIEIEYQRDLNKAIALIYPEDQGKPETVALTKQDLATLYYNVKDAYDASKGKMTRPTFDVINGVSPKKTLEKSDTVLISSKLYQGFKELEVKKQKLEGENKRLKHELHLLRGRLALMKDKQ</sequence>
<evidence type="ECO:0000313" key="3">
    <source>
        <dbReference type="Proteomes" id="UP001143700"/>
    </source>
</evidence>
<comment type="caution">
    <text evidence="2">The sequence shown here is derived from an EMBL/GenBank/DDBJ whole genome shotgun (WGS) entry which is preliminary data.</text>
</comment>
<dbReference type="Proteomes" id="UP001143700">
    <property type="component" value="Unassembled WGS sequence"/>
</dbReference>
<accession>A0A9X4ACU4</accession>
<keyword evidence="1" id="KW-0175">Coiled coil</keyword>
<name>A0A9X4ACU4_LACAM</name>
<dbReference type="RefSeq" id="WP_271870304.1">
    <property type="nucleotide sequence ID" value="NZ_JAOTGU010000010.1"/>
</dbReference>
<dbReference type="AlphaFoldDB" id="A0A9X4ACU4"/>
<evidence type="ECO:0000256" key="1">
    <source>
        <dbReference type="SAM" id="Coils"/>
    </source>
</evidence>
<organism evidence="2 3">
    <name type="scientific">Lactobacillus amylovorus</name>
    <dbReference type="NCBI Taxonomy" id="1604"/>
    <lineage>
        <taxon>Bacteria</taxon>
        <taxon>Bacillati</taxon>
        <taxon>Bacillota</taxon>
        <taxon>Bacilli</taxon>
        <taxon>Lactobacillales</taxon>
        <taxon>Lactobacillaceae</taxon>
        <taxon>Lactobacillus</taxon>
    </lineage>
</organism>
<reference evidence="2" key="1">
    <citation type="journal article" date="2022" name="Microorganisms">
        <title>Antibiotic Susceptibility, Resistance Gene Determinants and Corresponding Genomic Regions in Lactobacillus amylovorus Isolates Derived from Wild Boars and Domestic Pigs.</title>
        <authorList>
            <person name="Moravkova M."/>
            <person name="Kostovova I."/>
            <person name="Kavanova K."/>
            <person name="Pechar R."/>
            <person name="Stanek S."/>
            <person name="Brychta A."/>
            <person name="Zeman M."/>
            <person name="Kubasova T."/>
        </authorList>
    </citation>
    <scope>NUCLEOTIDE SEQUENCE</scope>
    <source>
        <strain evidence="2">M356A</strain>
    </source>
</reference>
<gene>
    <name evidence="2" type="ORF">ODV15_07540</name>
</gene>
<evidence type="ECO:0000313" key="2">
    <source>
        <dbReference type="EMBL" id="MDB6262399.1"/>
    </source>
</evidence>
<protein>
    <submittedName>
        <fullName evidence="2">Uncharacterized protein</fullName>
    </submittedName>
</protein>
<proteinExistence type="predicted"/>
<reference evidence="2" key="2">
    <citation type="submission" date="2022-10" db="EMBL/GenBank/DDBJ databases">
        <authorList>
            <person name="Kostovova I."/>
            <person name="Moravkova M."/>
            <person name="Pechar R."/>
        </authorList>
    </citation>
    <scope>NUCLEOTIDE SEQUENCE</scope>
    <source>
        <strain evidence="2">M356A</strain>
    </source>
</reference>